<dbReference type="InterPro" id="IPR000182">
    <property type="entry name" value="GNAT_dom"/>
</dbReference>
<dbReference type="RefSeq" id="WP_149751901.1">
    <property type="nucleotide sequence ID" value="NZ_VUJW01000011.1"/>
</dbReference>
<gene>
    <name evidence="5" type="ORF">F0U47_18205</name>
</gene>
<evidence type="ECO:0000313" key="5">
    <source>
        <dbReference type="EMBL" id="KAA1425716.1"/>
    </source>
</evidence>
<comment type="similarity">
    <text evidence="1">Belongs to the acetyltransferase family.</text>
</comment>
<protein>
    <submittedName>
        <fullName evidence="5">GNAT family N-acetyltransferase</fullName>
    </submittedName>
</protein>
<reference evidence="5 6" key="2">
    <citation type="submission" date="2019-09" db="EMBL/GenBank/DDBJ databases">
        <authorList>
            <person name="Jin C."/>
        </authorList>
    </citation>
    <scope>NUCLEOTIDE SEQUENCE [LARGE SCALE GENOMIC DNA]</scope>
    <source>
        <strain evidence="5 6">BN140041</strain>
    </source>
</reference>
<organism evidence="5 6">
    <name type="scientific">Nocardioides antri</name>
    <dbReference type="NCBI Taxonomy" id="2607659"/>
    <lineage>
        <taxon>Bacteria</taxon>
        <taxon>Bacillati</taxon>
        <taxon>Actinomycetota</taxon>
        <taxon>Actinomycetes</taxon>
        <taxon>Propionibacteriales</taxon>
        <taxon>Nocardioidaceae</taxon>
        <taxon>Nocardioides</taxon>
    </lineage>
</organism>
<keyword evidence="2 5" id="KW-0808">Transferase</keyword>
<dbReference type="CDD" id="cd04301">
    <property type="entry name" value="NAT_SF"/>
    <property type="match status" value="1"/>
</dbReference>
<dbReference type="FunFam" id="3.40.630.30:FF:000064">
    <property type="entry name" value="GNAT family acetyltransferase"/>
    <property type="match status" value="1"/>
</dbReference>
<keyword evidence="3" id="KW-0012">Acyltransferase</keyword>
<dbReference type="PANTHER" id="PTHR10545:SF29">
    <property type="entry name" value="GH14572P-RELATED"/>
    <property type="match status" value="1"/>
</dbReference>
<evidence type="ECO:0000256" key="2">
    <source>
        <dbReference type="ARBA" id="ARBA00022679"/>
    </source>
</evidence>
<dbReference type="EMBL" id="VUJW01000011">
    <property type="protein sequence ID" value="KAA1425716.1"/>
    <property type="molecule type" value="Genomic_DNA"/>
</dbReference>
<sequence length="168" mass="18833">MSRETGTVVLPAGIREATVEDSGDILRLIRELATYEREPDAVANTADLVERWLFGPEAVASALVAEIEGRVVGIAVWYPSYSTWTGAPGVYLEDLFVEPEHRGHGFGKAFLVALARIAVDRGYQRFEWVVLDWNTPSIEFYEALGARPMRDWTTYRVEGEQLTALSRL</sequence>
<dbReference type="Pfam" id="PF00583">
    <property type="entry name" value="Acetyltransf_1"/>
    <property type="match status" value="1"/>
</dbReference>
<evidence type="ECO:0000313" key="6">
    <source>
        <dbReference type="Proteomes" id="UP000324351"/>
    </source>
</evidence>
<feature type="domain" description="N-acetyltransferase" evidence="4">
    <location>
        <begin position="12"/>
        <end position="163"/>
    </location>
</feature>
<dbReference type="PROSITE" id="PS51186">
    <property type="entry name" value="GNAT"/>
    <property type="match status" value="1"/>
</dbReference>
<evidence type="ECO:0000259" key="4">
    <source>
        <dbReference type="PROSITE" id="PS51186"/>
    </source>
</evidence>
<dbReference type="InterPro" id="IPR016181">
    <property type="entry name" value="Acyl_CoA_acyltransferase"/>
</dbReference>
<dbReference type="GO" id="GO:0008080">
    <property type="term" value="F:N-acetyltransferase activity"/>
    <property type="evidence" value="ECO:0007669"/>
    <property type="project" value="UniProtKB-ARBA"/>
</dbReference>
<dbReference type="Proteomes" id="UP000324351">
    <property type="component" value="Unassembled WGS sequence"/>
</dbReference>
<dbReference type="Gene3D" id="3.40.630.30">
    <property type="match status" value="1"/>
</dbReference>
<dbReference type="SUPFAM" id="SSF55729">
    <property type="entry name" value="Acyl-CoA N-acyltransferases (Nat)"/>
    <property type="match status" value="1"/>
</dbReference>
<accession>A0A5B1LYV1</accession>
<dbReference type="PANTHER" id="PTHR10545">
    <property type="entry name" value="DIAMINE N-ACETYLTRANSFERASE"/>
    <property type="match status" value="1"/>
</dbReference>
<reference evidence="5 6" key="1">
    <citation type="submission" date="2019-09" db="EMBL/GenBank/DDBJ databases">
        <title>Nocardioides panacisoli sp. nov., isolated from the soil of a ginseng field.</title>
        <authorList>
            <person name="Cho C."/>
        </authorList>
    </citation>
    <scope>NUCLEOTIDE SEQUENCE [LARGE SCALE GENOMIC DNA]</scope>
    <source>
        <strain evidence="5 6">BN140041</strain>
    </source>
</reference>
<dbReference type="AlphaFoldDB" id="A0A5B1LYV1"/>
<name>A0A5B1LYV1_9ACTN</name>
<dbReference type="InterPro" id="IPR051016">
    <property type="entry name" value="Diverse_Substrate_AcTransf"/>
</dbReference>
<comment type="caution">
    <text evidence="5">The sequence shown here is derived from an EMBL/GenBank/DDBJ whole genome shotgun (WGS) entry which is preliminary data.</text>
</comment>
<evidence type="ECO:0000256" key="1">
    <source>
        <dbReference type="ARBA" id="ARBA00008694"/>
    </source>
</evidence>
<evidence type="ECO:0000256" key="3">
    <source>
        <dbReference type="ARBA" id="ARBA00023315"/>
    </source>
</evidence>
<keyword evidence="6" id="KW-1185">Reference proteome</keyword>
<proteinExistence type="inferred from homology"/>